<keyword evidence="7" id="KW-1185">Reference proteome</keyword>
<feature type="domain" description="Succinylglutamate desuccinylase/Aspartoacylase catalytic" evidence="5">
    <location>
        <begin position="23"/>
        <end position="197"/>
    </location>
</feature>
<protein>
    <submittedName>
        <fullName evidence="6">Succinylglutamate desuccinylase</fullName>
    </submittedName>
</protein>
<evidence type="ECO:0000313" key="6">
    <source>
        <dbReference type="EMBL" id="SEJ30301.1"/>
    </source>
</evidence>
<dbReference type="GO" id="GO:0005829">
    <property type="term" value="C:cytosol"/>
    <property type="evidence" value="ECO:0007669"/>
    <property type="project" value="TreeGrafter"/>
</dbReference>
<organism evidence="6 7">
    <name type="scientific">Cyclobacterium xiamenense</name>
    <dbReference type="NCBI Taxonomy" id="1297121"/>
    <lineage>
        <taxon>Bacteria</taxon>
        <taxon>Pseudomonadati</taxon>
        <taxon>Bacteroidota</taxon>
        <taxon>Cytophagia</taxon>
        <taxon>Cytophagales</taxon>
        <taxon>Cyclobacteriaceae</taxon>
        <taxon>Cyclobacterium</taxon>
    </lineage>
</organism>
<reference evidence="7" key="1">
    <citation type="submission" date="2016-10" db="EMBL/GenBank/DDBJ databases">
        <authorList>
            <person name="Varghese N."/>
            <person name="Submissions S."/>
        </authorList>
    </citation>
    <scope>NUCLEOTIDE SEQUENCE [LARGE SCALE GENOMIC DNA]</scope>
    <source>
        <strain evidence="7">IBRC-M 10761</strain>
    </source>
</reference>
<dbReference type="Gene3D" id="3.40.630.10">
    <property type="entry name" value="Zn peptidases"/>
    <property type="match status" value="1"/>
</dbReference>
<evidence type="ECO:0000256" key="3">
    <source>
        <dbReference type="ARBA" id="ARBA00022801"/>
    </source>
</evidence>
<dbReference type="STRING" id="1416801.SAMN05192553_103136"/>
<accession>A0A1H6XMI9</accession>
<dbReference type="Proteomes" id="UP000199403">
    <property type="component" value="Unassembled WGS sequence"/>
</dbReference>
<evidence type="ECO:0000256" key="1">
    <source>
        <dbReference type="ARBA" id="ARBA00001947"/>
    </source>
</evidence>
<dbReference type="InterPro" id="IPR055438">
    <property type="entry name" value="AstE_AspA_cat"/>
</dbReference>
<gene>
    <name evidence="6" type="ORF">SAMN05192553_103136</name>
</gene>
<dbReference type="AlphaFoldDB" id="A0A1H6XMI9"/>
<evidence type="ECO:0000256" key="2">
    <source>
        <dbReference type="ARBA" id="ARBA00022723"/>
    </source>
</evidence>
<keyword evidence="3" id="KW-0378">Hydrolase</keyword>
<evidence type="ECO:0000256" key="4">
    <source>
        <dbReference type="ARBA" id="ARBA00022833"/>
    </source>
</evidence>
<comment type="cofactor">
    <cofactor evidence="1">
        <name>Zn(2+)</name>
        <dbReference type="ChEBI" id="CHEBI:29105"/>
    </cofactor>
</comment>
<dbReference type="Pfam" id="PF24827">
    <property type="entry name" value="AstE_AspA_cat"/>
    <property type="match status" value="1"/>
</dbReference>
<keyword evidence="2" id="KW-0479">Metal-binding</keyword>
<name>A0A1H6XMI9_9BACT</name>
<dbReference type="EMBL" id="FNZH01000003">
    <property type="protein sequence ID" value="SEJ30301.1"/>
    <property type="molecule type" value="Genomic_DNA"/>
</dbReference>
<dbReference type="GO" id="GO:0046872">
    <property type="term" value="F:metal ion binding"/>
    <property type="evidence" value="ECO:0007669"/>
    <property type="project" value="UniProtKB-KW"/>
</dbReference>
<dbReference type="SUPFAM" id="SSF53187">
    <property type="entry name" value="Zn-dependent exopeptidases"/>
    <property type="match status" value="1"/>
</dbReference>
<dbReference type="GO" id="GO:0016788">
    <property type="term" value="F:hydrolase activity, acting on ester bonds"/>
    <property type="evidence" value="ECO:0007669"/>
    <property type="project" value="InterPro"/>
</dbReference>
<dbReference type="PANTHER" id="PTHR15162">
    <property type="entry name" value="ASPARTOACYLASE"/>
    <property type="match status" value="1"/>
</dbReference>
<dbReference type="PANTHER" id="PTHR15162:SF7">
    <property type="entry name" value="SUCCINYLGLUTAMATE DESUCCINYLASE"/>
    <property type="match status" value="1"/>
</dbReference>
<sequence length="385" mass="43672">MSDPLLTTDNPRILFAHHGDPQLPTLVIIAGIHGNEPASVMAMESLFGSPPGGDFTLQGNVLVLKGNNQALKRKLRYIEKDLNRIWTADNLHLVRMKKSEQESFSYPELEELAALDRLITTIIARYGRGRILFADLHTTSSESCAFLPFNDTLVNRAVAKQFPVPLILGIEEYLEGPLMSHINDLGLPALGFEAGRHEDPGSIRRHQAFVKLCMNYLGIIRLSPTDIASEEGHLKSKQDIRPGFYEILCRYPLRPEQQFEMKPGFFNFNPIQKGLVLASSDGKPVISPYKGMVFLPLYQQMGQEGFFIVRPVSRIWLWLSEVLRKTFLPEILPLLPGISRKAPQANRYVVNPRIARFLNKEIFHVLGFQIVRKDPATHWELVKRD</sequence>
<proteinExistence type="predicted"/>
<evidence type="ECO:0000259" key="5">
    <source>
        <dbReference type="Pfam" id="PF24827"/>
    </source>
</evidence>
<dbReference type="InterPro" id="IPR050178">
    <property type="entry name" value="AspA/AstE_fam"/>
</dbReference>
<keyword evidence="4" id="KW-0862">Zinc</keyword>
<evidence type="ECO:0000313" key="7">
    <source>
        <dbReference type="Proteomes" id="UP000199403"/>
    </source>
</evidence>